<dbReference type="RefSeq" id="WP_027295630.1">
    <property type="nucleotide sequence ID" value="NZ_CABMJZ010000132.1"/>
</dbReference>
<protein>
    <submittedName>
        <fullName evidence="3">V-type ATP synthase subunit C</fullName>
    </submittedName>
</protein>
<dbReference type="Proteomes" id="UP000306509">
    <property type="component" value="Unassembled WGS sequence"/>
</dbReference>
<dbReference type="Gene3D" id="1.10.132.50">
    <property type="entry name" value="ATP synthase (C/AC39) subunit, domain 3"/>
    <property type="match status" value="2"/>
</dbReference>
<keyword evidence="2" id="KW-0406">Ion transport</keyword>
<proteinExistence type="predicted"/>
<sequence>MGNLLAYSGTTTKIRAIRSRLFTEENYRELASMATVTDALSFIKKHPGYHDLFAHADEASLHRNDIEKILQNAVYVDFQKIYRFATVYQRKFLDMYFKRYEVAILKSCLRMVFDRRDMELDLTIFKDFFEKHSDIDITKLSNCTTLEELVSNLKGSMFYDCLNRLSNVSNPTLWDYGMALDLFYFKKFWKEKDKLLKKDALKSVTAAYGTKMDLLNIEWIFRSKKYYNMSGPQIYALLIPVQYKLKKADIHDLVEAPTMDEFDTALKKTYYGKHYEGYGVRTIEPMYNKIRMKVQRGNAEKDPYSVATIISYLYEKEHEIDKLTTALECVRYGIDPNETLDYIL</sequence>
<dbReference type="STRING" id="180332.GCA_000797495_01768"/>
<evidence type="ECO:0000313" key="3">
    <source>
        <dbReference type="EMBL" id="TLC97943.1"/>
    </source>
</evidence>
<dbReference type="InterPro" id="IPR036079">
    <property type="entry name" value="ATPase_csu/dsu_sf"/>
</dbReference>
<organism evidence="3 4">
    <name type="scientific">Robinsoniella peoriensis</name>
    <dbReference type="NCBI Taxonomy" id="180332"/>
    <lineage>
        <taxon>Bacteria</taxon>
        <taxon>Bacillati</taxon>
        <taxon>Bacillota</taxon>
        <taxon>Clostridia</taxon>
        <taxon>Lachnospirales</taxon>
        <taxon>Lachnospiraceae</taxon>
        <taxon>Robinsoniella</taxon>
    </lineage>
</organism>
<dbReference type="EMBL" id="QGQD01000107">
    <property type="protein sequence ID" value="TLC97943.1"/>
    <property type="molecule type" value="Genomic_DNA"/>
</dbReference>
<comment type="caution">
    <text evidence="3">The sequence shown here is derived from an EMBL/GenBank/DDBJ whole genome shotgun (WGS) entry which is preliminary data.</text>
</comment>
<dbReference type="SUPFAM" id="SSF103486">
    <property type="entry name" value="V-type ATP synthase subunit C"/>
    <property type="match status" value="1"/>
</dbReference>
<dbReference type="GO" id="GO:0046961">
    <property type="term" value="F:proton-transporting ATPase activity, rotational mechanism"/>
    <property type="evidence" value="ECO:0007669"/>
    <property type="project" value="InterPro"/>
</dbReference>
<evidence type="ECO:0000256" key="1">
    <source>
        <dbReference type="ARBA" id="ARBA00022448"/>
    </source>
</evidence>
<evidence type="ECO:0000313" key="4">
    <source>
        <dbReference type="Proteomes" id="UP000306509"/>
    </source>
</evidence>
<dbReference type="InterPro" id="IPR050873">
    <property type="entry name" value="V-ATPase_V0D/AC39_subunit"/>
</dbReference>
<dbReference type="AlphaFoldDB" id="A0A4U8Q1C4"/>
<evidence type="ECO:0000256" key="2">
    <source>
        <dbReference type="ARBA" id="ARBA00023065"/>
    </source>
</evidence>
<dbReference type="InterPro" id="IPR002843">
    <property type="entry name" value="ATPase_V0-cplx_csu/dsu"/>
</dbReference>
<dbReference type="OrthoDB" id="9816136at2"/>
<keyword evidence="4" id="KW-1185">Reference proteome</keyword>
<accession>A0A4U8Q1C4</accession>
<dbReference type="PANTHER" id="PTHR38682:SF1">
    <property type="entry name" value="V-TYPE ATP SYNTHASE SUBUNIT C"/>
    <property type="match status" value="1"/>
</dbReference>
<gene>
    <name evidence="3" type="ORF">DSM106044_05308</name>
</gene>
<dbReference type="Pfam" id="PF01992">
    <property type="entry name" value="vATP-synt_AC39"/>
    <property type="match status" value="1"/>
</dbReference>
<reference evidence="3 4" key="1">
    <citation type="journal article" date="2019" name="Anaerobe">
        <title>Detection of Robinsoniella peoriensis in multiple bone samples of a trauma patient.</title>
        <authorList>
            <person name="Schrottner P."/>
            <person name="Hartwich K."/>
            <person name="Bunk B."/>
            <person name="Schober I."/>
            <person name="Helbig S."/>
            <person name="Rudolph W.W."/>
            <person name="Gunzer F."/>
        </authorList>
    </citation>
    <scope>NUCLEOTIDE SEQUENCE [LARGE SCALE GENOMIC DNA]</scope>
    <source>
        <strain evidence="3 4">DSM 106044</strain>
    </source>
</reference>
<name>A0A4U8Q1C4_9FIRM</name>
<keyword evidence="1" id="KW-0813">Transport</keyword>
<dbReference type="InterPro" id="IPR044911">
    <property type="entry name" value="V-type_ATPase_csu/dsu_dom_3"/>
</dbReference>
<dbReference type="PANTHER" id="PTHR38682">
    <property type="entry name" value="V-TYPE ATP SYNTHASE SUBUNIT C"/>
    <property type="match status" value="1"/>
</dbReference>